<dbReference type="GO" id="GO:0016787">
    <property type="term" value="F:hydrolase activity"/>
    <property type="evidence" value="ECO:0007669"/>
    <property type="project" value="UniProtKB-KW"/>
</dbReference>
<keyword evidence="2" id="KW-1185">Reference proteome</keyword>
<organism evidence="1 2">
    <name type="scientific">Bifidobacterium aemilianum</name>
    <dbReference type="NCBI Taxonomy" id="2493120"/>
    <lineage>
        <taxon>Bacteria</taxon>
        <taxon>Bacillati</taxon>
        <taxon>Actinomycetota</taxon>
        <taxon>Actinomycetes</taxon>
        <taxon>Bifidobacteriales</taxon>
        <taxon>Bifidobacteriaceae</taxon>
        <taxon>Bifidobacterium</taxon>
    </lineage>
</organism>
<comment type="caution">
    <text evidence="1">The sequence shown here is derived from an EMBL/GenBank/DDBJ whole genome shotgun (WGS) entry which is preliminary data.</text>
</comment>
<dbReference type="OrthoDB" id="110211at2"/>
<dbReference type="Gene3D" id="3.20.20.80">
    <property type="entry name" value="Glycosidases"/>
    <property type="match status" value="1"/>
</dbReference>
<dbReference type="RefSeq" id="WP_113859512.1">
    <property type="nucleotide sequence ID" value="NZ_PDCG01000001.1"/>
</dbReference>
<dbReference type="SUPFAM" id="SSF51445">
    <property type="entry name" value="(Trans)glycosidases"/>
    <property type="match status" value="1"/>
</dbReference>
<dbReference type="AlphaFoldDB" id="A0A366KAA9"/>
<proteinExistence type="predicted"/>
<keyword evidence="1" id="KW-0378">Hydrolase</keyword>
<reference evidence="1 2" key="1">
    <citation type="submission" date="2017-10" db="EMBL/GenBank/DDBJ databases">
        <title>Bifidobacterium xylocopum sp. nov. and Bifidobacterium aemilianum sp. nov., from the carpenter bee (Xylocopa violacea) digestive tract.</title>
        <authorList>
            <person name="Alberoni D."/>
            <person name="Baffoni L."/>
            <person name="Di Gioia D."/>
            <person name="Gaggia F."/>
            <person name="Biavati B."/>
        </authorList>
    </citation>
    <scope>NUCLEOTIDE SEQUENCE [LARGE SCALE GENOMIC DNA]</scope>
    <source>
        <strain evidence="1 2">XV10</strain>
    </source>
</reference>
<name>A0A366KAA9_9BIFI</name>
<evidence type="ECO:0000313" key="2">
    <source>
        <dbReference type="Proteomes" id="UP000252530"/>
    </source>
</evidence>
<dbReference type="EMBL" id="PDCG01000001">
    <property type="protein sequence ID" value="RBP98539.1"/>
    <property type="molecule type" value="Genomic_DNA"/>
</dbReference>
<protein>
    <submittedName>
        <fullName evidence="1">Glycosyl hydrolase</fullName>
    </submittedName>
</protein>
<sequence length="428" mass="47619">MRFGVNYTPSKGWFHSWLEPDWDCVAHDLAQIADLGLDHVRVFPLWPILQPNRTWINQRGLADLRHMVQLAGEQGLDVYSDVLQGHMSSFDFVPSWLVSWHETSMFSDADAVQAQADLVKAVYDCLKDVPHFKGLTIGNECNQFADPSHPRRMKADASDVEGWLRALLDPVRQEAANRGQIMLHSENDAVWYEDGHAFLPRQASNTGDLTAIHSWVFNGTAQAYGSLSQETTRHAEYLVELSKAFADDPRRQVWLQEIGAPENVIDPADTSRFCTESLEHALDCADLYGLTWWCSHDVDRSMGDFPPFEHDLGLFDQEGQVKHIGKAFSDLVREHRSDPVAPARSTAVVVQCDHEGNPTMRAACAPTGSVFEAWMELSKAGERPALVSSIVAADPQALAARGISRCIEVGLRPGTVYNTVSDPSIEQG</sequence>
<evidence type="ECO:0000313" key="1">
    <source>
        <dbReference type="EMBL" id="RBP98539.1"/>
    </source>
</evidence>
<dbReference type="InterPro" id="IPR017853">
    <property type="entry name" value="GH"/>
</dbReference>
<gene>
    <name evidence="1" type="ORF">CRD60_01390</name>
</gene>
<dbReference type="Proteomes" id="UP000252530">
    <property type="component" value="Unassembled WGS sequence"/>
</dbReference>
<accession>A0A366KAA9</accession>